<dbReference type="PANTHER" id="PTHR48079:SF6">
    <property type="entry name" value="NAD(P)-BINDING DOMAIN-CONTAINING PROTEIN-RELATED"/>
    <property type="match status" value="1"/>
</dbReference>
<evidence type="ECO:0000259" key="1">
    <source>
        <dbReference type="Pfam" id="PF01370"/>
    </source>
</evidence>
<dbReference type="Gene3D" id="3.40.50.720">
    <property type="entry name" value="NAD(P)-binding Rossmann-like Domain"/>
    <property type="match status" value="1"/>
</dbReference>
<dbReference type="InterPro" id="IPR036291">
    <property type="entry name" value="NAD(P)-bd_dom_sf"/>
</dbReference>
<feature type="domain" description="NAD-dependent epimerase/dehydratase" evidence="1">
    <location>
        <begin position="3"/>
        <end position="220"/>
    </location>
</feature>
<dbReference type="SUPFAM" id="SSF51735">
    <property type="entry name" value="NAD(P)-binding Rossmann-fold domains"/>
    <property type="match status" value="1"/>
</dbReference>
<accession>A0A2T3W869</accession>
<dbReference type="InterPro" id="IPR001509">
    <property type="entry name" value="Epimerase_deHydtase"/>
</dbReference>
<evidence type="ECO:0000313" key="3">
    <source>
        <dbReference type="Proteomes" id="UP000240317"/>
    </source>
</evidence>
<sequence>MRVLVTGATGFLGGEIARRLAAQGHEVRGLGRDAGRGAWLAQAGVRFVPADLRAADWPELLRGVDGVVHAAARSTLWGRWADFEADNIHPSRELARACAAGGLRLVHISTPSVYNATGHTRAVREDTPVGPRFDSLYARSKFLAEEAVRAALPDATLLRPRGLYGVGDTSIVPRLARALQTGRLPRLTRAEVWTDLTHVRNAAHAAELALARPAPGIYNVTDGQSLPLWATLDRLADALGVPRPARFVPARLLEGAAHLLEWSARLHPARPEPPLTASGVRLLTRPMTLDLTRARERLGYAPVVTPDEGLAEVLAALRGQR</sequence>
<dbReference type="InterPro" id="IPR051783">
    <property type="entry name" value="NAD(P)-dependent_oxidoreduct"/>
</dbReference>
<dbReference type="EMBL" id="PYSV01000007">
    <property type="protein sequence ID" value="PTA68106.1"/>
    <property type="molecule type" value="Genomic_DNA"/>
</dbReference>
<evidence type="ECO:0000313" key="2">
    <source>
        <dbReference type="EMBL" id="PTA68106.1"/>
    </source>
</evidence>
<reference evidence="2 3" key="1">
    <citation type="submission" date="2018-03" db="EMBL/GenBank/DDBJ databases">
        <title>Draft genome of Deinococcus sp. OD32.</title>
        <authorList>
            <person name="Wang X.-P."/>
            <person name="Du Z.-J."/>
        </authorList>
    </citation>
    <scope>NUCLEOTIDE SEQUENCE [LARGE SCALE GENOMIC DNA]</scope>
    <source>
        <strain evidence="2 3">OD32</strain>
    </source>
</reference>
<dbReference type="OrthoDB" id="9811743at2"/>
<dbReference type="GO" id="GO:0005737">
    <property type="term" value="C:cytoplasm"/>
    <property type="evidence" value="ECO:0007669"/>
    <property type="project" value="TreeGrafter"/>
</dbReference>
<gene>
    <name evidence="2" type="ORF">C8263_08495</name>
</gene>
<dbReference type="Pfam" id="PF01370">
    <property type="entry name" value="Epimerase"/>
    <property type="match status" value="1"/>
</dbReference>
<dbReference type="AlphaFoldDB" id="A0A2T3W869"/>
<comment type="caution">
    <text evidence="2">The sequence shown here is derived from an EMBL/GenBank/DDBJ whole genome shotgun (WGS) entry which is preliminary data.</text>
</comment>
<keyword evidence="3" id="KW-1185">Reference proteome</keyword>
<dbReference type="GO" id="GO:0004029">
    <property type="term" value="F:aldehyde dehydrogenase (NAD+) activity"/>
    <property type="evidence" value="ECO:0007669"/>
    <property type="project" value="TreeGrafter"/>
</dbReference>
<dbReference type="Proteomes" id="UP000240317">
    <property type="component" value="Unassembled WGS sequence"/>
</dbReference>
<dbReference type="PANTHER" id="PTHR48079">
    <property type="entry name" value="PROTEIN YEEZ"/>
    <property type="match status" value="1"/>
</dbReference>
<protein>
    <submittedName>
        <fullName evidence="2">Short-chain dehydrogenase</fullName>
    </submittedName>
</protein>
<organism evidence="2 3">
    <name type="scientific">Deinococcus arcticus</name>
    <dbReference type="NCBI Taxonomy" id="2136176"/>
    <lineage>
        <taxon>Bacteria</taxon>
        <taxon>Thermotogati</taxon>
        <taxon>Deinococcota</taxon>
        <taxon>Deinococci</taxon>
        <taxon>Deinococcales</taxon>
        <taxon>Deinococcaceae</taxon>
        <taxon>Deinococcus</taxon>
    </lineage>
</organism>
<proteinExistence type="predicted"/>
<name>A0A2T3W869_9DEIO</name>
<dbReference type="RefSeq" id="WP_107137700.1">
    <property type="nucleotide sequence ID" value="NZ_PYSV01000007.1"/>
</dbReference>